<sequence length="43" mass="5112">MKFAIVLKESNSPNHENKVNRTFIKSQKRVKSFKRRKHGLNQS</sequence>
<evidence type="ECO:0000313" key="2">
    <source>
        <dbReference type="EMBL" id="DAD44567.1"/>
    </source>
</evidence>
<reference evidence="2 3" key="1">
    <citation type="journal article" date="2020" name="Mol. Biol. Evol.">
        <title>Distinct Expression and Methylation Patterns for Genes with Different Fates following a Single Whole-Genome Duplication in Flowering Plants.</title>
        <authorList>
            <person name="Shi T."/>
            <person name="Rahmani R.S."/>
            <person name="Gugger P.F."/>
            <person name="Wang M."/>
            <person name="Li H."/>
            <person name="Zhang Y."/>
            <person name="Li Z."/>
            <person name="Wang Q."/>
            <person name="Van de Peer Y."/>
            <person name="Marchal K."/>
            <person name="Chen J."/>
        </authorList>
    </citation>
    <scope>NUCLEOTIDE SEQUENCE [LARGE SCALE GENOMIC DNA]</scope>
    <source>
        <tissue evidence="2">Leaf</tissue>
    </source>
</reference>
<proteinExistence type="predicted"/>
<organism evidence="2 3">
    <name type="scientific">Nelumbo nucifera</name>
    <name type="common">Sacred lotus</name>
    <dbReference type="NCBI Taxonomy" id="4432"/>
    <lineage>
        <taxon>Eukaryota</taxon>
        <taxon>Viridiplantae</taxon>
        <taxon>Streptophyta</taxon>
        <taxon>Embryophyta</taxon>
        <taxon>Tracheophyta</taxon>
        <taxon>Spermatophyta</taxon>
        <taxon>Magnoliopsida</taxon>
        <taxon>Proteales</taxon>
        <taxon>Nelumbonaceae</taxon>
        <taxon>Nelumbo</taxon>
    </lineage>
</organism>
<name>A0A822ZI63_NELNU</name>
<evidence type="ECO:0000313" key="3">
    <source>
        <dbReference type="Proteomes" id="UP000607653"/>
    </source>
</evidence>
<keyword evidence="3" id="KW-1185">Reference proteome</keyword>
<protein>
    <submittedName>
        <fullName evidence="2">Uncharacterized protein</fullName>
    </submittedName>
</protein>
<feature type="region of interest" description="Disordered" evidence="1">
    <location>
        <begin position="23"/>
        <end position="43"/>
    </location>
</feature>
<comment type="caution">
    <text evidence="2">The sequence shown here is derived from an EMBL/GenBank/DDBJ whole genome shotgun (WGS) entry which is preliminary data.</text>
</comment>
<dbReference type="AlphaFoldDB" id="A0A822ZI63"/>
<accession>A0A822ZI63</accession>
<feature type="compositionally biased region" description="Basic residues" evidence="1">
    <location>
        <begin position="26"/>
        <end position="43"/>
    </location>
</feature>
<dbReference type="Proteomes" id="UP000607653">
    <property type="component" value="Unassembled WGS sequence"/>
</dbReference>
<gene>
    <name evidence="2" type="ORF">HUJ06_002797</name>
</gene>
<evidence type="ECO:0000256" key="1">
    <source>
        <dbReference type="SAM" id="MobiDB-lite"/>
    </source>
</evidence>
<dbReference type="EMBL" id="DUZY01000007">
    <property type="protein sequence ID" value="DAD44567.1"/>
    <property type="molecule type" value="Genomic_DNA"/>
</dbReference>